<dbReference type="EMBL" id="LR796388">
    <property type="protein sequence ID" value="CAB4141296.1"/>
    <property type="molecule type" value="Genomic_DNA"/>
</dbReference>
<protein>
    <submittedName>
        <fullName evidence="1">Uncharacterized protein</fullName>
    </submittedName>
</protein>
<gene>
    <name evidence="1" type="ORF">UFOVP410_135</name>
</gene>
<evidence type="ECO:0000313" key="1">
    <source>
        <dbReference type="EMBL" id="CAB4141296.1"/>
    </source>
</evidence>
<organism evidence="1">
    <name type="scientific">uncultured Caudovirales phage</name>
    <dbReference type="NCBI Taxonomy" id="2100421"/>
    <lineage>
        <taxon>Viruses</taxon>
        <taxon>Duplodnaviria</taxon>
        <taxon>Heunggongvirae</taxon>
        <taxon>Uroviricota</taxon>
        <taxon>Caudoviricetes</taxon>
        <taxon>Peduoviridae</taxon>
        <taxon>Maltschvirus</taxon>
        <taxon>Maltschvirus maltsch</taxon>
    </lineage>
</organism>
<accession>A0A6J5M881</accession>
<proteinExistence type="predicted"/>
<reference evidence="1" key="1">
    <citation type="submission" date="2020-04" db="EMBL/GenBank/DDBJ databases">
        <authorList>
            <person name="Chiriac C."/>
            <person name="Salcher M."/>
            <person name="Ghai R."/>
            <person name="Kavagutti S V."/>
        </authorList>
    </citation>
    <scope>NUCLEOTIDE SEQUENCE</scope>
</reference>
<name>A0A6J5M881_9CAUD</name>
<sequence length="104" mass="12597">MQKILGTNDMNETEIRTQIKITKQQIYQLKKKRSHYVSNIKKTKLLYKNIERNTIEDIELSAVAIFLQYLREALKELDQRYITQKTYYTQLHSIMDELNEKVWV</sequence>